<reference evidence="2 3" key="1">
    <citation type="journal article" date="2024" name="Insects">
        <title>An Improved Chromosome-Level Genome Assembly of the Firefly Pyrocoelia pectoralis.</title>
        <authorList>
            <person name="Fu X."/>
            <person name="Meyer-Rochow V.B."/>
            <person name="Ballantyne L."/>
            <person name="Zhu X."/>
        </authorList>
    </citation>
    <scope>NUCLEOTIDE SEQUENCE [LARGE SCALE GENOMIC DNA]</scope>
    <source>
        <strain evidence="2">XCY_ONT2</strain>
    </source>
</reference>
<dbReference type="InterPro" id="IPR006616">
    <property type="entry name" value="DM9_repeat"/>
</dbReference>
<feature type="signal peptide" evidence="1">
    <location>
        <begin position="1"/>
        <end position="21"/>
    </location>
</feature>
<keyword evidence="1" id="KW-0732">Signal</keyword>
<organism evidence="2 3">
    <name type="scientific">Pyrocoelia pectoralis</name>
    <dbReference type="NCBI Taxonomy" id="417401"/>
    <lineage>
        <taxon>Eukaryota</taxon>
        <taxon>Metazoa</taxon>
        <taxon>Ecdysozoa</taxon>
        <taxon>Arthropoda</taxon>
        <taxon>Hexapoda</taxon>
        <taxon>Insecta</taxon>
        <taxon>Pterygota</taxon>
        <taxon>Neoptera</taxon>
        <taxon>Endopterygota</taxon>
        <taxon>Coleoptera</taxon>
        <taxon>Polyphaga</taxon>
        <taxon>Elateriformia</taxon>
        <taxon>Elateroidea</taxon>
        <taxon>Lampyridae</taxon>
        <taxon>Lampyrinae</taxon>
        <taxon>Pyrocoelia</taxon>
    </lineage>
</organism>
<dbReference type="SMART" id="SM00696">
    <property type="entry name" value="DM9"/>
    <property type="match status" value="1"/>
</dbReference>
<keyword evidence="3" id="KW-1185">Reference proteome</keyword>
<dbReference type="PANTHER" id="PTHR31649:SF10">
    <property type="entry name" value="IP19903P-RELATED"/>
    <property type="match status" value="1"/>
</dbReference>
<dbReference type="EMBL" id="JAVRBK010000008">
    <property type="protein sequence ID" value="KAK5640391.1"/>
    <property type="molecule type" value="Genomic_DNA"/>
</dbReference>
<dbReference type="PANTHER" id="PTHR31649">
    <property type="entry name" value="AGAP009604-PA"/>
    <property type="match status" value="1"/>
</dbReference>
<dbReference type="Pfam" id="PF11901">
    <property type="entry name" value="DM9"/>
    <property type="match status" value="1"/>
</dbReference>
<comment type="caution">
    <text evidence="2">The sequence shown here is derived from an EMBL/GenBank/DDBJ whole genome shotgun (WGS) entry which is preliminary data.</text>
</comment>
<evidence type="ECO:0000313" key="2">
    <source>
        <dbReference type="EMBL" id="KAK5640391.1"/>
    </source>
</evidence>
<sequence>MTFLVATTIICTIFFVGGGDACGYYWREFDGIIPPDALPAGLDVYNKPIYIGQALYENLLIPAKIYHNDNTAYFEYGGKELTTKLNVKILCTDEPDQFEWIKTNNSHIREITDRFLVQGGYHPSSSTYIGRIRTDGEVLIGKVLADNTASEGLHVTQKGTARSFSSFEVLSYQAKKVENKPEAKDTVPEVRYTAVFT</sequence>
<evidence type="ECO:0000313" key="3">
    <source>
        <dbReference type="Proteomes" id="UP001329430"/>
    </source>
</evidence>
<feature type="chain" id="PRO_5042811506" evidence="1">
    <location>
        <begin position="22"/>
        <end position="197"/>
    </location>
</feature>
<proteinExistence type="predicted"/>
<gene>
    <name evidence="2" type="ORF">RI129_011202</name>
</gene>
<accession>A0AAN7V7L6</accession>
<name>A0AAN7V7L6_9COLE</name>
<dbReference type="Proteomes" id="UP001329430">
    <property type="component" value="Chromosome 8"/>
</dbReference>
<dbReference type="AlphaFoldDB" id="A0AAN7V7L6"/>
<protein>
    <submittedName>
        <fullName evidence="2">Uncharacterized protein</fullName>
    </submittedName>
</protein>
<evidence type="ECO:0000256" key="1">
    <source>
        <dbReference type="SAM" id="SignalP"/>
    </source>
</evidence>